<name>A0A6J6L142_9ZZZZ</name>
<dbReference type="Gene3D" id="1.50.10.10">
    <property type="match status" value="1"/>
</dbReference>
<accession>A0A6J6L142</accession>
<dbReference type="GO" id="GO:0005975">
    <property type="term" value="P:carbohydrate metabolic process"/>
    <property type="evidence" value="ECO:0007669"/>
    <property type="project" value="InterPro"/>
</dbReference>
<dbReference type="EMBL" id="CAEZWD010000130">
    <property type="protein sequence ID" value="CAB4655266.1"/>
    <property type="molecule type" value="Genomic_DNA"/>
</dbReference>
<dbReference type="PANTHER" id="PTHR42899">
    <property type="entry name" value="SPERMATOGENESIS-ASSOCIATED PROTEIN 20"/>
    <property type="match status" value="1"/>
</dbReference>
<dbReference type="PANTHER" id="PTHR42899:SF1">
    <property type="entry name" value="SPERMATOGENESIS-ASSOCIATED PROTEIN 20"/>
    <property type="match status" value="1"/>
</dbReference>
<dbReference type="InterPro" id="IPR008928">
    <property type="entry name" value="6-hairpin_glycosidase_sf"/>
</dbReference>
<organism evidence="1">
    <name type="scientific">freshwater metagenome</name>
    <dbReference type="NCBI Taxonomy" id="449393"/>
    <lineage>
        <taxon>unclassified sequences</taxon>
        <taxon>metagenomes</taxon>
        <taxon>ecological metagenomes</taxon>
    </lineage>
</organism>
<dbReference type="InterPro" id="IPR012341">
    <property type="entry name" value="6hp_glycosidase-like_sf"/>
</dbReference>
<gene>
    <name evidence="1" type="ORF">UFOPK2171_00863</name>
</gene>
<protein>
    <submittedName>
        <fullName evidence="1">Unannotated protein</fullName>
    </submittedName>
</protein>
<reference evidence="1" key="1">
    <citation type="submission" date="2020-05" db="EMBL/GenBank/DDBJ databases">
        <authorList>
            <person name="Chiriac C."/>
            <person name="Salcher M."/>
            <person name="Ghai R."/>
            <person name="Kavagutti S V."/>
        </authorList>
    </citation>
    <scope>NUCLEOTIDE SEQUENCE</scope>
</reference>
<proteinExistence type="predicted"/>
<sequence length="533" mass="58246">MEHIGSRNELIVKSKSDFTKEEIKFAVTSGLESLASSFDPINGGFGDAPKFPPSLTLEFLLRNEALQKLVGSEPDFRGRQMIDHTCNSMARGGMYDQIGGGFARYSVDATWTVPHFEKMLYDNAQLLSIYAHLYRLTGDKQALRITTETAEFLIREMLTSEGGFAAALDADSIDLDTGHSEEGAFYAWTPQQIREALSKDSVDSTDAEWVIQLCNVTEVGTFEHGKSVLTLHQDPDDWDRWNRLRTKLMTARAVRPRPGRDDKIVASWNGLTIRALVDAGSVCNRPDWIECATRAADLLVSTHLGADPTHPSRLVRVSRDGKAGLHALGVLEDQALVASAFLALAQVSGDDVWRELAGTLLNDIQDHFQQDTGLTDTANDVEPVAKDVATRQVDPTDNVTPSGWAATIDAALTYAALSGDVEMRTWAEKFIPALVPLVASHTRFAGWGSAMFVTWLDGPREVALAGSSDSKFQDALVNGTAPGMVYSWGSDQPLLKDRKALEGKSTAYVCRGFVCDAPTTDLQTLKNSIGVFN</sequence>
<dbReference type="AlphaFoldDB" id="A0A6J6L142"/>
<dbReference type="SUPFAM" id="SSF48208">
    <property type="entry name" value="Six-hairpin glycosidases"/>
    <property type="match status" value="1"/>
</dbReference>
<evidence type="ECO:0000313" key="1">
    <source>
        <dbReference type="EMBL" id="CAB4655266.1"/>
    </source>
</evidence>
<dbReference type="InterPro" id="IPR024705">
    <property type="entry name" value="Ssp411"/>
</dbReference>